<keyword evidence="3" id="KW-0337">GPI-anchor biosynthesis</keyword>
<proteinExistence type="predicted"/>
<dbReference type="EMBL" id="KV454002">
    <property type="protein sequence ID" value="ODQ47354.1"/>
    <property type="molecule type" value="Genomic_DNA"/>
</dbReference>
<evidence type="ECO:0000256" key="4">
    <source>
        <dbReference type="ARBA" id="ARBA00022692"/>
    </source>
</evidence>
<evidence type="ECO:0000256" key="7">
    <source>
        <dbReference type="SAM" id="Phobius"/>
    </source>
</evidence>
<evidence type="ECO:0000256" key="5">
    <source>
        <dbReference type="ARBA" id="ARBA00022989"/>
    </source>
</evidence>
<gene>
    <name evidence="9" type="ORF">PICMEDRAFT_26291</name>
</gene>
<sequence>AEYKGFASYVISCIFLFTWICWSFMPDRVLNKMGVYYYPSRWWALAIPSYVIVLMMYMYVGIACYDVEYLTLPLDDNRNVVDDSGIVVTQLENFRAKDIDKYAYSGTSGVWDLPISTVNQILYS</sequence>
<dbReference type="GO" id="GO:0016020">
    <property type="term" value="C:membrane"/>
    <property type="evidence" value="ECO:0007669"/>
    <property type="project" value="UniProtKB-SubCell"/>
</dbReference>
<dbReference type="PANTHER" id="PTHR46346">
    <property type="entry name" value="PHOSPHATIDYLINOSITOL N-ACETYLGLUCOSAMINYLTRANSFERASE SUBUNIT P"/>
    <property type="match status" value="1"/>
</dbReference>
<organism evidence="9 10">
    <name type="scientific">Pichia membranifaciens NRRL Y-2026</name>
    <dbReference type="NCBI Taxonomy" id="763406"/>
    <lineage>
        <taxon>Eukaryota</taxon>
        <taxon>Fungi</taxon>
        <taxon>Dikarya</taxon>
        <taxon>Ascomycota</taxon>
        <taxon>Saccharomycotina</taxon>
        <taxon>Pichiomycetes</taxon>
        <taxon>Pichiales</taxon>
        <taxon>Pichiaceae</taxon>
        <taxon>Pichia</taxon>
    </lineage>
</organism>
<keyword evidence="5 7" id="KW-1133">Transmembrane helix</keyword>
<evidence type="ECO:0000313" key="10">
    <source>
        <dbReference type="Proteomes" id="UP000094455"/>
    </source>
</evidence>
<evidence type="ECO:0000256" key="2">
    <source>
        <dbReference type="ARBA" id="ARBA00004687"/>
    </source>
</evidence>
<comment type="subcellular location">
    <subcellularLocation>
        <location evidence="1">Membrane</location>
        <topology evidence="1">Multi-pass membrane protein</topology>
    </subcellularLocation>
</comment>
<feature type="transmembrane region" description="Helical" evidence="7">
    <location>
        <begin position="6"/>
        <end position="22"/>
    </location>
</feature>
<keyword evidence="4 7" id="KW-0812">Transmembrane</keyword>
<dbReference type="AlphaFoldDB" id="A0A1E3NMJ4"/>
<reference evidence="9 10" key="1">
    <citation type="journal article" date="2016" name="Proc. Natl. Acad. Sci. U.S.A.">
        <title>Comparative genomics of biotechnologically important yeasts.</title>
        <authorList>
            <person name="Riley R."/>
            <person name="Haridas S."/>
            <person name="Wolfe K.H."/>
            <person name="Lopes M.R."/>
            <person name="Hittinger C.T."/>
            <person name="Goeker M."/>
            <person name="Salamov A.A."/>
            <person name="Wisecaver J.H."/>
            <person name="Long T.M."/>
            <person name="Calvey C.H."/>
            <person name="Aerts A.L."/>
            <person name="Barry K.W."/>
            <person name="Choi C."/>
            <person name="Clum A."/>
            <person name="Coughlan A.Y."/>
            <person name="Deshpande S."/>
            <person name="Douglass A.P."/>
            <person name="Hanson S.J."/>
            <person name="Klenk H.-P."/>
            <person name="LaButti K.M."/>
            <person name="Lapidus A."/>
            <person name="Lindquist E.A."/>
            <person name="Lipzen A.M."/>
            <person name="Meier-Kolthoff J.P."/>
            <person name="Ohm R.A."/>
            <person name="Otillar R.P."/>
            <person name="Pangilinan J.L."/>
            <person name="Peng Y."/>
            <person name="Rokas A."/>
            <person name="Rosa C.A."/>
            <person name="Scheuner C."/>
            <person name="Sibirny A.A."/>
            <person name="Slot J.C."/>
            <person name="Stielow J.B."/>
            <person name="Sun H."/>
            <person name="Kurtzman C.P."/>
            <person name="Blackwell M."/>
            <person name="Grigoriev I.V."/>
            <person name="Jeffries T.W."/>
        </authorList>
    </citation>
    <scope>NUCLEOTIDE SEQUENCE [LARGE SCALE GENOMIC DNA]</scope>
    <source>
        <strain evidence="9 10">NRRL Y-2026</strain>
    </source>
</reference>
<dbReference type="PANTHER" id="PTHR46346:SF1">
    <property type="entry name" value="PHOSPHATIDYLINOSITOL N-ACETYLGLUCOSAMINYLTRANSFERASE SUBUNIT P"/>
    <property type="match status" value="1"/>
</dbReference>
<dbReference type="STRING" id="763406.A0A1E3NMJ4"/>
<evidence type="ECO:0000256" key="1">
    <source>
        <dbReference type="ARBA" id="ARBA00004141"/>
    </source>
</evidence>
<dbReference type="Proteomes" id="UP000094455">
    <property type="component" value="Unassembled WGS sequence"/>
</dbReference>
<feature type="transmembrane region" description="Helical" evidence="7">
    <location>
        <begin position="42"/>
        <end position="60"/>
    </location>
</feature>
<feature type="domain" description="PIG-P" evidence="8">
    <location>
        <begin position="2"/>
        <end position="123"/>
    </location>
</feature>
<keyword evidence="10" id="KW-1185">Reference proteome</keyword>
<dbReference type="GO" id="GO:0017176">
    <property type="term" value="F:phosphatidylinositol N-acetylglucosaminyltransferase activity"/>
    <property type="evidence" value="ECO:0007669"/>
    <property type="project" value="InterPro"/>
</dbReference>
<name>A0A1E3NMJ4_9ASCO</name>
<protein>
    <recommendedName>
        <fullName evidence="8">PIG-P domain-containing protein</fullName>
    </recommendedName>
</protein>
<evidence type="ECO:0000259" key="8">
    <source>
        <dbReference type="Pfam" id="PF08510"/>
    </source>
</evidence>
<comment type="pathway">
    <text evidence="2">Glycolipid biosynthesis; glycosylphosphatidylinositol-anchor biosynthesis.</text>
</comment>
<dbReference type="GO" id="GO:0006506">
    <property type="term" value="P:GPI anchor biosynthetic process"/>
    <property type="evidence" value="ECO:0007669"/>
    <property type="project" value="UniProtKB-UniPathway"/>
</dbReference>
<dbReference type="InterPro" id="IPR016542">
    <property type="entry name" value="PIG-P_GPI19"/>
</dbReference>
<evidence type="ECO:0000256" key="3">
    <source>
        <dbReference type="ARBA" id="ARBA00022502"/>
    </source>
</evidence>
<accession>A0A1E3NMJ4</accession>
<dbReference type="GeneID" id="30179127"/>
<dbReference type="InterPro" id="IPR013717">
    <property type="entry name" value="PIG-P"/>
</dbReference>
<evidence type="ECO:0000313" key="9">
    <source>
        <dbReference type="EMBL" id="ODQ47354.1"/>
    </source>
</evidence>
<dbReference type="UniPathway" id="UPA00196"/>
<feature type="non-terminal residue" evidence="9">
    <location>
        <position position="1"/>
    </location>
</feature>
<dbReference type="GO" id="GO:0005783">
    <property type="term" value="C:endoplasmic reticulum"/>
    <property type="evidence" value="ECO:0007669"/>
    <property type="project" value="TreeGrafter"/>
</dbReference>
<dbReference type="OrthoDB" id="690928at2759"/>
<dbReference type="InterPro" id="IPR052263">
    <property type="entry name" value="GPI_Anchor_Biosynth"/>
</dbReference>
<dbReference type="RefSeq" id="XP_019018467.1">
    <property type="nucleotide sequence ID" value="XM_019162440.1"/>
</dbReference>
<evidence type="ECO:0000256" key="6">
    <source>
        <dbReference type="ARBA" id="ARBA00023136"/>
    </source>
</evidence>
<dbReference type="PIRSF" id="PIRSF008765">
    <property type="entry name" value="PIG-P_GPI19"/>
    <property type="match status" value="1"/>
</dbReference>
<feature type="non-terminal residue" evidence="9">
    <location>
        <position position="124"/>
    </location>
</feature>
<keyword evidence="6 7" id="KW-0472">Membrane</keyword>
<dbReference type="Pfam" id="PF08510">
    <property type="entry name" value="PIG-P"/>
    <property type="match status" value="1"/>
</dbReference>